<dbReference type="EMBL" id="SRMO01000084">
    <property type="protein sequence ID" value="TGG90999.1"/>
    <property type="molecule type" value="Genomic_DNA"/>
</dbReference>
<sequence>MRVPADLPPSSMAAADQATPAVSTFYDCFPYPPDPLQDGPPPGYNWRWCHAAAYSHCTGTEPPQRDQLRILDAGCGTGVSTDYLVHLNPGARVTALDISEGSLTVARERLRRSAGASAVAFHRLSLLKAHSLGRFHHINSVGVIHHMADPSAGLQALAEALEEGGILHIFVYADGGRWEIHRAQRALRLLGAGSDAAGVGLGRELIAQLPEHNSIRRRHEQRWVLDTHADPSFADMYLHPQETSYNLARLFALVDGCGLHFVGFSDRRRWALESLLRGETLARARALPWRQQLELVEALDSDISHFEFFLSKGPLPRTDWSDGDVLLRATARRNPCLWGWPSQTLMDQNMEPLTLSDAQFAMAQALDAQGSSARVAALGTGDQPGETARIARELWQLGVFLLRPENP</sequence>
<dbReference type="Proteomes" id="UP000317990">
    <property type="component" value="Unassembled WGS sequence"/>
</dbReference>
<dbReference type="Pfam" id="PF08242">
    <property type="entry name" value="Methyltransf_12"/>
    <property type="match status" value="1"/>
</dbReference>
<dbReference type="CDD" id="cd02440">
    <property type="entry name" value="AdoMet_MTases"/>
    <property type="match status" value="1"/>
</dbReference>
<protein>
    <submittedName>
        <fullName evidence="2">Class I SAM-dependent methyltransferase</fullName>
    </submittedName>
</protein>
<proteinExistence type="predicted"/>
<name>A0A524RLP4_9CHRO</name>
<dbReference type="PANTHER" id="PTHR43464">
    <property type="entry name" value="METHYLTRANSFERASE"/>
    <property type="match status" value="1"/>
</dbReference>
<keyword evidence="2" id="KW-0489">Methyltransferase</keyword>
<evidence type="ECO:0000313" key="3">
    <source>
        <dbReference type="Proteomes" id="UP000317990"/>
    </source>
</evidence>
<dbReference type="GO" id="GO:0008168">
    <property type="term" value="F:methyltransferase activity"/>
    <property type="evidence" value="ECO:0007669"/>
    <property type="project" value="UniProtKB-KW"/>
</dbReference>
<comment type="caution">
    <text evidence="2">The sequence shown here is derived from an EMBL/GenBank/DDBJ whole genome shotgun (WGS) entry which is preliminary data.</text>
</comment>
<organism evidence="2 3">
    <name type="scientific">Aphanocapsa feldmannii 277cV</name>
    <dbReference type="NCBI Taxonomy" id="2507553"/>
    <lineage>
        <taxon>Bacteria</taxon>
        <taxon>Bacillati</taxon>
        <taxon>Cyanobacteriota</taxon>
        <taxon>Cyanophyceae</taxon>
        <taxon>Oscillatoriophycideae</taxon>
        <taxon>Chroococcales</taxon>
        <taxon>Microcystaceae</taxon>
        <taxon>Aphanocapsa</taxon>
    </lineage>
</organism>
<dbReference type="InterPro" id="IPR013217">
    <property type="entry name" value="Methyltransf_12"/>
</dbReference>
<dbReference type="Gene3D" id="3.40.50.150">
    <property type="entry name" value="Vaccinia Virus protein VP39"/>
    <property type="match status" value="1"/>
</dbReference>
<keyword evidence="2" id="KW-0808">Transferase</keyword>
<accession>A0A524RLP4</accession>
<evidence type="ECO:0000259" key="1">
    <source>
        <dbReference type="Pfam" id="PF08242"/>
    </source>
</evidence>
<dbReference type="SUPFAM" id="SSF53335">
    <property type="entry name" value="S-adenosyl-L-methionine-dependent methyltransferases"/>
    <property type="match status" value="1"/>
</dbReference>
<dbReference type="GO" id="GO:0032259">
    <property type="term" value="P:methylation"/>
    <property type="evidence" value="ECO:0007669"/>
    <property type="project" value="UniProtKB-KW"/>
</dbReference>
<dbReference type="AlphaFoldDB" id="A0A524RLP4"/>
<gene>
    <name evidence="2" type="ORF">ERJ67_09990</name>
</gene>
<evidence type="ECO:0000313" key="2">
    <source>
        <dbReference type="EMBL" id="TGG90999.1"/>
    </source>
</evidence>
<feature type="domain" description="Methyltransferase type 12" evidence="1">
    <location>
        <begin position="71"/>
        <end position="167"/>
    </location>
</feature>
<dbReference type="InterPro" id="IPR029063">
    <property type="entry name" value="SAM-dependent_MTases_sf"/>
</dbReference>
<reference evidence="2 3" key="1">
    <citation type="journal article" date="2019" name="mSystems">
        <title>Life at home and on the roam: Genomic adaptions reflect the dual lifestyle of an intracellular, facultative symbiont.</title>
        <authorList>
            <person name="Burgsdorf I."/>
        </authorList>
    </citation>
    <scope>NUCLEOTIDE SEQUENCE [LARGE SCALE GENOMIC DNA]</scope>
    <source>
        <strain evidence="2">277cV</strain>
    </source>
</reference>
<dbReference type="PANTHER" id="PTHR43464:SF91">
    <property type="entry name" value="SLL0487 PROTEIN"/>
    <property type="match status" value="1"/>
</dbReference>